<accession>A0ABS5AH31</accession>
<organism evidence="1 2">
    <name type="scientific">Crossiella equi</name>
    <dbReference type="NCBI Taxonomy" id="130796"/>
    <lineage>
        <taxon>Bacteria</taxon>
        <taxon>Bacillati</taxon>
        <taxon>Actinomycetota</taxon>
        <taxon>Actinomycetes</taxon>
        <taxon>Pseudonocardiales</taxon>
        <taxon>Pseudonocardiaceae</taxon>
        <taxon>Crossiella</taxon>
    </lineage>
</organism>
<dbReference type="EMBL" id="JAGIOO010000001">
    <property type="protein sequence ID" value="MBP2475888.1"/>
    <property type="molecule type" value="Genomic_DNA"/>
</dbReference>
<evidence type="ECO:0000313" key="2">
    <source>
        <dbReference type="Proteomes" id="UP001519363"/>
    </source>
</evidence>
<gene>
    <name evidence="1" type="ORF">JOF53_004760</name>
</gene>
<evidence type="ECO:0000313" key="1">
    <source>
        <dbReference type="EMBL" id="MBP2475888.1"/>
    </source>
</evidence>
<proteinExistence type="predicted"/>
<dbReference type="RefSeq" id="WP_086780514.1">
    <property type="nucleotide sequence ID" value="NZ_JAGIOO010000001.1"/>
</dbReference>
<keyword evidence="2" id="KW-1185">Reference proteome</keyword>
<dbReference type="Gene3D" id="3.40.50.1820">
    <property type="entry name" value="alpha/beta hydrolase"/>
    <property type="match status" value="1"/>
</dbReference>
<name>A0ABS5AH31_9PSEU</name>
<comment type="caution">
    <text evidence="1">The sequence shown here is derived from an EMBL/GenBank/DDBJ whole genome shotgun (WGS) entry which is preliminary data.</text>
</comment>
<reference evidence="1 2" key="1">
    <citation type="submission" date="2021-03" db="EMBL/GenBank/DDBJ databases">
        <title>Sequencing the genomes of 1000 actinobacteria strains.</title>
        <authorList>
            <person name="Klenk H.-P."/>
        </authorList>
    </citation>
    <scope>NUCLEOTIDE SEQUENCE [LARGE SCALE GENOMIC DNA]</scope>
    <source>
        <strain evidence="1 2">DSM 44580</strain>
    </source>
</reference>
<dbReference type="InterPro" id="IPR029058">
    <property type="entry name" value="AB_hydrolase_fold"/>
</dbReference>
<dbReference type="Proteomes" id="UP001519363">
    <property type="component" value="Unassembled WGS sequence"/>
</dbReference>
<protein>
    <submittedName>
        <fullName evidence="1">Pimeloyl-ACP methyl ester carboxylesterase</fullName>
    </submittedName>
</protein>
<sequence>MAEIVLVHGTGQERYEPGSLEAALVAALTDGLRAAGYDDDLAGRARLANYSGLFAARAQEELDREEEQVVAGLLGQVLAGAAERGAEEAQRQVAGQAVAVVDQALASPDGPLSVLRPLVDAAWTMGDPAQLGLTGAKEFFWGDLAQVARYLLDNRIREAATTEVAELVGPETKAVVAHSLGAVVAYEALHRQPHPVPLLITLGAPLGFRGVVYDRLRPQPARVPPGLRRWLNVLDRRDLVAASVELAPRFPGDAGVVEPNQYVDNGSEPHSAKGYLAQVATGRPVGEALRAE</sequence>
<dbReference type="SUPFAM" id="SSF53474">
    <property type="entry name" value="alpha/beta-Hydrolases"/>
    <property type="match status" value="1"/>
</dbReference>